<reference evidence="4 5" key="1">
    <citation type="submission" date="2020-09" db="EMBL/GenBank/DDBJ databases">
        <title>Complete genomes of bradyrhizobia occurring on native shrubby legumes in Australia.</title>
        <authorList>
            <person name="Lafay B."/>
        </authorList>
    </citation>
    <scope>NUCLEOTIDE SEQUENCE [LARGE SCALE GENOMIC DNA]</scope>
    <source>
        <strain evidence="4 5">BDV5040</strain>
    </source>
</reference>
<evidence type="ECO:0000313" key="4">
    <source>
        <dbReference type="EMBL" id="QPF93178.1"/>
    </source>
</evidence>
<evidence type="ECO:0000256" key="1">
    <source>
        <dbReference type="ARBA" id="ARBA00022729"/>
    </source>
</evidence>
<accession>A0A7S9H116</accession>
<evidence type="ECO:0000259" key="3">
    <source>
        <dbReference type="SMART" id="SM00062"/>
    </source>
</evidence>
<keyword evidence="1 2" id="KW-0732">Signal</keyword>
<protein>
    <submittedName>
        <fullName evidence="4">Transporter substrate-binding domain-containing protein</fullName>
    </submittedName>
</protein>
<organism evidence="4 5">
    <name type="scientific">Bradyrhizobium commune</name>
    <dbReference type="NCBI Taxonomy" id="83627"/>
    <lineage>
        <taxon>Bacteria</taxon>
        <taxon>Pseudomonadati</taxon>
        <taxon>Pseudomonadota</taxon>
        <taxon>Alphaproteobacteria</taxon>
        <taxon>Hyphomicrobiales</taxon>
        <taxon>Nitrobacteraceae</taxon>
        <taxon>Bradyrhizobium</taxon>
    </lineage>
</organism>
<evidence type="ECO:0000313" key="5">
    <source>
        <dbReference type="Proteomes" id="UP000594621"/>
    </source>
</evidence>
<dbReference type="EMBL" id="CP061379">
    <property type="protein sequence ID" value="QPF93178.1"/>
    <property type="molecule type" value="Genomic_DNA"/>
</dbReference>
<gene>
    <name evidence="4" type="ORF">IC761_07880</name>
</gene>
<sequence length="265" mass="27673">MRSFLTGSIMLALGLALTAGVAAAVAEETLYVAPTGTLRVAVAVGPAASAFWATRDPSTGKPRGVTVELAKAAAGMLNVPLQLVEYQSSDEIAAASGKDVWDLSFMPADVKREQFVEQGPAYVAYMSGYLIRAGSDIRSVADVDRAGMRVGCIEGTSTSRTVEKSLRQARLTKFVKPEEAAALIGKGELDALAMGMGALEDLSRKLPGAKVLDEVIQSTGVVVVVPKGKVVAKVWASQFLTEAKADGTVRRALDANGFTGDKVAP</sequence>
<dbReference type="InterPro" id="IPR001638">
    <property type="entry name" value="Solute-binding_3/MltF_N"/>
</dbReference>
<dbReference type="Proteomes" id="UP000594621">
    <property type="component" value="Chromosome"/>
</dbReference>
<proteinExistence type="predicted"/>
<feature type="signal peptide" evidence="2">
    <location>
        <begin position="1"/>
        <end position="26"/>
    </location>
</feature>
<name>A0A7S9H116_9BRAD</name>
<dbReference type="AlphaFoldDB" id="A0A7S9H116"/>
<dbReference type="Gene3D" id="3.40.190.10">
    <property type="entry name" value="Periplasmic binding protein-like II"/>
    <property type="match status" value="2"/>
</dbReference>
<feature type="domain" description="Solute-binding protein family 3/N-terminal" evidence="3">
    <location>
        <begin position="37"/>
        <end position="260"/>
    </location>
</feature>
<evidence type="ECO:0000256" key="2">
    <source>
        <dbReference type="SAM" id="SignalP"/>
    </source>
</evidence>
<dbReference type="RefSeq" id="WP_195802697.1">
    <property type="nucleotide sequence ID" value="NZ_CP061379.1"/>
</dbReference>
<dbReference type="KEGG" id="bcou:IC761_07880"/>
<keyword evidence="5" id="KW-1185">Reference proteome</keyword>
<feature type="chain" id="PRO_5033034170" evidence="2">
    <location>
        <begin position="27"/>
        <end position="265"/>
    </location>
</feature>
<dbReference type="Pfam" id="PF00497">
    <property type="entry name" value="SBP_bac_3"/>
    <property type="match status" value="1"/>
</dbReference>
<dbReference type="SUPFAM" id="SSF53850">
    <property type="entry name" value="Periplasmic binding protein-like II"/>
    <property type="match status" value="1"/>
</dbReference>
<dbReference type="PANTHER" id="PTHR35936">
    <property type="entry name" value="MEMBRANE-BOUND LYTIC MUREIN TRANSGLYCOSYLASE F"/>
    <property type="match status" value="1"/>
</dbReference>
<dbReference type="PANTHER" id="PTHR35936:SF17">
    <property type="entry name" value="ARGININE-BINDING EXTRACELLULAR PROTEIN ARTP"/>
    <property type="match status" value="1"/>
</dbReference>
<dbReference type="SMART" id="SM00062">
    <property type="entry name" value="PBPb"/>
    <property type="match status" value="1"/>
</dbReference>